<dbReference type="GO" id="GO:0060285">
    <property type="term" value="P:cilium-dependent cell motility"/>
    <property type="evidence" value="ECO:0007669"/>
    <property type="project" value="TreeGrafter"/>
</dbReference>
<gene>
    <name evidence="4" type="ORF">AMAG_16473</name>
</gene>
<dbReference type="GO" id="GO:0003352">
    <property type="term" value="P:regulation of cilium movement"/>
    <property type="evidence" value="ECO:0007669"/>
    <property type="project" value="TreeGrafter"/>
</dbReference>
<dbReference type="InterPro" id="IPR029440">
    <property type="entry name" value="DRC1_C"/>
</dbReference>
<evidence type="ECO:0000313" key="4">
    <source>
        <dbReference type="EMBL" id="KNE72421.1"/>
    </source>
</evidence>
<name>A0A0L0TCI7_ALLM3</name>
<dbReference type="GO" id="GO:0070286">
    <property type="term" value="P:axonemal dynein complex assembly"/>
    <property type="evidence" value="ECO:0007669"/>
    <property type="project" value="InterPro"/>
</dbReference>
<feature type="signal peptide" evidence="2">
    <location>
        <begin position="1"/>
        <end position="15"/>
    </location>
</feature>
<proteinExistence type="predicted"/>
<sequence length="271" mass="29607">MSHLLLASSHSVIHAILGMLATEASFLLDDKLARLLAPLPAHERALLQLDTILKALDVHAHADLVAFLQLFLLPKFRGAAHALAASVTGQGAPVDETEPAESMLIHPNHVTKVLMRYLRDRSAAPGARPSTTVPETAEGEDPVEPASTMEVQDDRAAIRAHWNQTLSMLDASRFRHWETVHRGMDAYHLLLCARRDLTMEVTDLEMQNFELRTLLREYMAADVNGSLQVPPSQVILSQVQRQQQQMAQQVRGAVVGRADAGAGAATGGMGR</sequence>
<organism evidence="4 5">
    <name type="scientific">Allomyces macrogynus (strain ATCC 38327)</name>
    <name type="common">Allomyces javanicus var. macrogynus</name>
    <dbReference type="NCBI Taxonomy" id="578462"/>
    <lineage>
        <taxon>Eukaryota</taxon>
        <taxon>Fungi</taxon>
        <taxon>Fungi incertae sedis</taxon>
        <taxon>Blastocladiomycota</taxon>
        <taxon>Blastocladiomycetes</taxon>
        <taxon>Blastocladiales</taxon>
        <taxon>Blastocladiaceae</taxon>
        <taxon>Allomyces</taxon>
    </lineage>
</organism>
<dbReference type="Pfam" id="PF14775">
    <property type="entry name" value="NYD-SP28_assoc"/>
    <property type="match status" value="1"/>
</dbReference>
<dbReference type="PANTHER" id="PTHR21625:SF1">
    <property type="entry name" value="DYNEIN REGULATORY COMPLEX PROTEIN 1"/>
    <property type="match status" value="1"/>
</dbReference>
<reference evidence="5" key="2">
    <citation type="submission" date="2009-11" db="EMBL/GenBank/DDBJ databases">
        <title>The Genome Sequence of Allomyces macrogynus strain ATCC 38327.</title>
        <authorList>
            <consortium name="The Broad Institute Genome Sequencing Platform"/>
            <person name="Russ C."/>
            <person name="Cuomo C."/>
            <person name="Shea T."/>
            <person name="Young S.K."/>
            <person name="Zeng Q."/>
            <person name="Koehrsen M."/>
            <person name="Haas B."/>
            <person name="Borodovsky M."/>
            <person name="Guigo R."/>
            <person name="Alvarado L."/>
            <person name="Berlin A."/>
            <person name="Borenstein D."/>
            <person name="Chen Z."/>
            <person name="Engels R."/>
            <person name="Freedman E."/>
            <person name="Gellesch M."/>
            <person name="Goldberg J."/>
            <person name="Griggs A."/>
            <person name="Gujja S."/>
            <person name="Heiman D."/>
            <person name="Hepburn T."/>
            <person name="Howarth C."/>
            <person name="Jen D."/>
            <person name="Larson L."/>
            <person name="Lewis B."/>
            <person name="Mehta T."/>
            <person name="Park D."/>
            <person name="Pearson M."/>
            <person name="Roberts A."/>
            <person name="Saif S."/>
            <person name="Shenoy N."/>
            <person name="Sisk P."/>
            <person name="Stolte C."/>
            <person name="Sykes S."/>
            <person name="Walk T."/>
            <person name="White J."/>
            <person name="Yandava C."/>
            <person name="Burger G."/>
            <person name="Gray M.W."/>
            <person name="Holland P.W.H."/>
            <person name="King N."/>
            <person name="Lang F.B.F."/>
            <person name="Roger A.J."/>
            <person name="Ruiz-Trillo I."/>
            <person name="Lander E."/>
            <person name="Nusbaum C."/>
        </authorList>
    </citation>
    <scope>NUCLEOTIDE SEQUENCE [LARGE SCALE GENOMIC DNA]</scope>
    <source>
        <strain evidence="5">ATCC 38327</strain>
    </source>
</reference>
<evidence type="ECO:0000256" key="2">
    <source>
        <dbReference type="SAM" id="SignalP"/>
    </source>
</evidence>
<reference evidence="4 5" key="1">
    <citation type="submission" date="2009-11" db="EMBL/GenBank/DDBJ databases">
        <title>Annotation of Allomyces macrogynus ATCC 38327.</title>
        <authorList>
            <consortium name="The Broad Institute Genome Sequencing Platform"/>
            <person name="Russ C."/>
            <person name="Cuomo C."/>
            <person name="Burger G."/>
            <person name="Gray M.W."/>
            <person name="Holland P.W.H."/>
            <person name="King N."/>
            <person name="Lang F.B.F."/>
            <person name="Roger A.J."/>
            <person name="Ruiz-Trillo I."/>
            <person name="Young S.K."/>
            <person name="Zeng Q."/>
            <person name="Gargeya S."/>
            <person name="Fitzgerald M."/>
            <person name="Haas B."/>
            <person name="Abouelleil A."/>
            <person name="Alvarado L."/>
            <person name="Arachchi H.M."/>
            <person name="Berlin A."/>
            <person name="Chapman S.B."/>
            <person name="Gearin G."/>
            <person name="Goldberg J."/>
            <person name="Griggs A."/>
            <person name="Gujja S."/>
            <person name="Hansen M."/>
            <person name="Heiman D."/>
            <person name="Howarth C."/>
            <person name="Larimer J."/>
            <person name="Lui A."/>
            <person name="MacDonald P.J.P."/>
            <person name="McCowen C."/>
            <person name="Montmayeur A."/>
            <person name="Murphy C."/>
            <person name="Neiman D."/>
            <person name="Pearson M."/>
            <person name="Priest M."/>
            <person name="Roberts A."/>
            <person name="Saif S."/>
            <person name="Shea T."/>
            <person name="Sisk P."/>
            <person name="Stolte C."/>
            <person name="Sykes S."/>
            <person name="Wortman J."/>
            <person name="Nusbaum C."/>
            <person name="Birren B."/>
        </authorList>
    </citation>
    <scope>NUCLEOTIDE SEQUENCE [LARGE SCALE GENOMIC DNA]</scope>
    <source>
        <strain evidence="4 5">ATCC 38327</strain>
    </source>
</reference>
<dbReference type="Proteomes" id="UP000054350">
    <property type="component" value="Unassembled WGS sequence"/>
</dbReference>
<feature type="region of interest" description="Disordered" evidence="1">
    <location>
        <begin position="123"/>
        <end position="147"/>
    </location>
</feature>
<protein>
    <recommendedName>
        <fullName evidence="3">Dynein regulatory complex protein 1 C-terminal domain-containing protein</fullName>
    </recommendedName>
</protein>
<dbReference type="VEuPathDB" id="FungiDB:AMAG_16473"/>
<dbReference type="GO" id="GO:0005858">
    <property type="term" value="C:axonemal dynein complex"/>
    <property type="evidence" value="ECO:0007669"/>
    <property type="project" value="InterPro"/>
</dbReference>
<accession>A0A0L0TCI7</accession>
<dbReference type="EMBL" id="GG745380">
    <property type="protein sequence ID" value="KNE72421.1"/>
    <property type="molecule type" value="Genomic_DNA"/>
</dbReference>
<dbReference type="OrthoDB" id="10260459at2759"/>
<evidence type="ECO:0000259" key="3">
    <source>
        <dbReference type="Pfam" id="PF14775"/>
    </source>
</evidence>
<evidence type="ECO:0000313" key="5">
    <source>
        <dbReference type="Proteomes" id="UP000054350"/>
    </source>
</evidence>
<keyword evidence="2" id="KW-0732">Signal</keyword>
<dbReference type="AlphaFoldDB" id="A0A0L0TCI7"/>
<dbReference type="PANTHER" id="PTHR21625">
    <property type="entry name" value="NYD-SP28 PROTEIN"/>
    <property type="match status" value="1"/>
</dbReference>
<dbReference type="STRING" id="578462.A0A0L0TCI7"/>
<evidence type="ECO:0000256" key="1">
    <source>
        <dbReference type="SAM" id="MobiDB-lite"/>
    </source>
</evidence>
<feature type="domain" description="Dynein regulatory complex protein 1 C-terminal" evidence="3">
    <location>
        <begin position="161"/>
        <end position="219"/>
    </location>
</feature>
<keyword evidence="5" id="KW-1185">Reference proteome</keyword>
<feature type="chain" id="PRO_5012655647" description="Dynein regulatory complex protein 1 C-terminal domain-containing protein" evidence="2">
    <location>
        <begin position="16"/>
        <end position="271"/>
    </location>
</feature>
<dbReference type="InterPro" id="IPR039750">
    <property type="entry name" value="DRC1/DRC2"/>
</dbReference>